<evidence type="ECO:0000256" key="4">
    <source>
        <dbReference type="RuleBase" id="RU365014"/>
    </source>
</evidence>
<comment type="function">
    <text evidence="4">The branched-chain alpha-keto dehydrogenase complex catalyzes the overall conversion of alpha-keto acids to acyl-CoA and CO(2). It contains multiple copies of three enzymatic components: branched-chain alpha-keto acid decarboxylase (E1), lipoamide acyltransferase (E2) and lipoamide dehydrogenase (E3).</text>
</comment>
<evidence type="ECO:0000256" key="3">
    <source>
        <dbReference type="ARBA" id="ARBA00023052"/>
    </source>
</evidence>
<evidence type="ECO:0000313" key="6">
    <source>
        <dbReference type="EMBL" id="MDG0866145.1"/>
    </source>
</evidence>
<gene>
    <name evidence="6" type="ORF">GKO46_03555</name>
    <name evidence="7" type="ORF">GKO48_05705</name>
</gene>
<comment type="catalytic activity">
    <reaction evidence="4">
        <text>N(6)-[(R)-lipoyl]-L-lysyl-[protein] + 3-methyl-2-oxobutanoate + H(+) = N(6)-[(R)-S(8)-2-methylpropanoyldihydrolipoyl]-L-lysyl-[protein] + CO2</text>
        <dbReference type="Rhea" id="RHEA:13457"/>
        <dbReference type="Rhea" id="RHEA-COMP:10474"/>
        <dbReference type="Rhea" id="RHEA-COMP:10497"/>
        <dbReference type="ChEBI" id="CHEBI:11851"/>
        <dbReference type="ChEBI" id="CHEBI:15378"/>
        <dbReference type="ChEBI" id="CHEBI:16526"/>
        <dbReference type="ChEBI" id="CHEBI:83099"/>
        <dbReference type="ChEBI" id="CHEBI:83142"/>
        <dbReference type="EC" id="1.2.4.4"/>
    </reaction>
</comment>
<evidence type="ECO:0000313" key="8">
    <source>
        <dbReference type="Proteomes" id="UP001219901"/>
    </source>
</evidence>
<evidence type="ECO:0000256" key="2">
    <source>
        <dbReference type="ARBA" id="ARBA00023002"/>
    </source>
</evidence>
<dbReference type="InterPro" id="IPR050771">
    <property type="entry name" value="Alpha-ketoacid_DH_E1_comp"/>
</dbReference>
<dbReference type="InterPro" id="IPR001017">
    <property type="entry name" value="DH_E1"/>
</dbReference>
<dbReference type="Proteomes" id="UP001219901">
    <property type="component" value="Chromosome"/>
</dbReference>
<proteinExistence type="inferred from homology"/>
<accession>A0AAJ5ZDC0</accession>
<dbReference type="GO" id="GO:0003863">
    <property type="term" value="F:branched-chain 2-oxo acid dehydrogenase activity"/>
    <property type="evidence" value="ECO:0007669"/>
    <property type="project" value="UniProtKB-EC"/>
</dbReference>
<evidence type="ECO:0000259" key="5">
    <source>
        <dbReference type="Pfam" id="PF00676"/>
    </source>
</evidence>
<organism evidence="7 8">
    <name type="scientific">Candidatus Lucifugimonas marina</name>
    <dbReference type="NCBI Taxonomy" id="3038979"/>
    <lineage>
        <taxon>Bacteria</taxon>
        <taxon>Bacillati</taxon>
        <taxon>Chloroflexota</taxon>
        <taxon>Dehalococcoidia</taxon>
        <taxon>SAR202 cluster</taxon>
        <taxon>Candidatus Lucifugimonadales</taxon>
        <taxon>Candidatus Lucifugimonadaceae</taxon>
        <taxon>Candidatus Lucifugimonas</taxon>
    </lineage>
</organism>
<evidence type="ECO:0000313" key="7">
    <source>
        <dbReference type="EMBL" id="WFG39133.1"/>
    </source>
</evidence>
<reference evidence="8 9" key="1">
    <citation type="submission" date="2019-11" db="EMBL/GenBank/DDBJ databases">
        <authorList>
            <person name="Cho J.-C."/>
        </authorList>
    </citation>
    <scope>NUCLEOTIDE SEQUENCE [LARGE SCALE GENOMIC DNA]</scope>
    <source>
        <strain evidence="7 8">JH1073</strain>
        <strain evidence="6 9">JH702</strain>
    </source>
</reference>
<dbReference type="RefSeq" id="WP_342822518.1">
    <property type="nucleotide sequence ID" value="NZ_CP046146.1"/>
</dbReference>
<reference evidence="8" key="3">
    <citation type="submission" date="2023-06" db="EMBL/GenBank/DDBJ databases">
        <title>Pangenomics reveal diversification of enzyme families and niche specialization in globally abundant SAR202 bacteria.</title>
        <authorList>
            <person name="Saw J.H.W."/>
        </authorList>
    </citation>
    <scope>NUCLEOTIDE SEQUENCE [LARGE SCALE GENOMIC DNA]</scope>
    <source>
        <strain evidence="8">JH1073</strain>
    </source>
</reference>
<evidence type="ECO:0000313" key="9">
    <source>
        <dbReference type="Proteomes" id="UP001321249"/>
    </source>
</evidence>
<comment type="cofactor">
    <cofactor evidence="1 4">
        <name>thiamine diphosphate</name>
        <dbReference type="ChEBI" id="CHEBI:58937"/>
    </cofactor>
</comment>
<sequence length="346" mass="37744">MSAIENKSSNTPTQNSAQQLSGERLVELYRIMVLSRYLDERVWLLNRQGKAAIAASAQGHEATQVACIEATDPSKDHYLIYYRQFTAMIALGTEPEEMLRGFLAKENDPMSAARQFPLHGAHPRVDLFNFSNVIATQLPQAAGVALADKLKGSDAVTIVYFGDGASSQGDTHEAMNFAGVHKLPVIFFCENNRYAISVPQSKQMGIDSLASRAAGYGFPGVQVDGTDVVAVHEATQAAVERARAGEGPTLIEASVERLLPHTTDDDHTRYRSAEDIAQMEERDPIKVLSELLKRRDLLTESEDEKIHAAAKKRVNIATDTVDAEPYPSVETMFDHITDGSGNGGAL</sequence>
<evidence type="ECO:0000256" key="1">
    <source>
        <dbReference type="ARBA" id="ARBA00001964"/>
    </source>
</evidence>
<dbReference type="Pfam" id="PF00676">
    <property type="entry name" value="E1_dh"/>
    <property type="match status" value="1"/>
</dbReference>
<keyword evidence="3 4" id="KW-0786">Thiamine pyrophosphate</keyword>
<dbReference type="Gene3D" id="3.40.50.970">
    <property type="match status" value="1"/>
</dbReference>
<comment type="similarity">
    <text evidence="4">Belongs to the BCKDHA family.</text>
</comment>
<protein>
    <recommendedName>
        <fullName evidence="4">2-oxoisovalerate dehydrogenase subunit alpha</fullName>
        <ecNumber evidence="4">1.2.4.4</ecNumber>
    </recommendedName>
    <alternativeName>
        <fullName evidence="4">Branched-chain alpha-keto acid dehydrogenase E1 component alpha chain</fullName>
    </alternativeName>
</protein>
<dbReference type="GO" id="GO:0009083">
    <property type="term" value="P:branched-chain amino acid catabolic process"/>
    <property type="evidence" value="ECO:0007669"/>
    <property type="project" value="TreeGrafter"/>
</dbReference>
<reference evidence="7" key="2">
    <citation type="journal article" date="2023" name="Nat. Commun.">
        <title>Cultivation of marine bacteria of the SAR202 clade.</title>
        <authorList>
            <person name="Lim Y."/>
            <person name="Seo J.H."/>
            <person name="Giovannoni S.J."/>
            <person name="Kang I."/>
            <person name="Cho J.C."/>
        </authorList>
    </citation>
    <scope>NUCLEOTIDE SEQUENCE</scope>
    <source>
        <strain evidence="7">JH1073</strain>
    </source>
</reference>
<dbReference type="AlphaFoldDB" id="A0AAJ5ZDC0"/>
<dbReference type="SUPFAM" id="SSF52518">
    <property type="entry name" value="Thiamin diphosphate-binding fold (THDP-binding)"/>
    <property type="match status" value="1"/>
</dbReference>
<dbReference type="Proteomes" id="UP001321249">
    <property type="component" value="Unassembled WGS sequence"/>
</dbReference>
<dbReference type="CDD" id="cd02000">
    <property type="entry name" value="TPP_E1_PDC_ADC_BCADC"/>
    <property type="match status" value="1"/>
</dbReference>
<keyword evidence="8" id="KW-1185">Reference proteome</keyword>
<name>A0AAJ5ZDC0_9CHLR</name>
<dbReference type="EC" id="1.2.4.4" evidence="4"/>
<dbReference type="EMBL" id="CP046147">
    <property type="protein sequence ID" value="WFG39133.1"/>
    <property type="molecule type" value="Genomic_DNA"/>
</dbReference>
<keyword evidence="2 4" id="KW-0560">Oxidoreductase</keyword>
<dbReference type="PANTHER" id="PTHR43380:SF1">
    <property type="entry name" value="2-OXOISOVALERATE DEHYDROGENASE SUBUNIT ALPHA, MITOCHONDRIAL"/>
    <property type="match status" value="1"/>
</dbReference>
<dbReference type="PANTHER" id="PTHR43380">
    <property type="entry name" value="2-OXOISOVALERATE DEHYDROGENASE SUBUNIT ALPHA, MITOCHONDRIAL"/>
    <property type="match status" value="1"/>
</dbReference>
<dbReference type="InterPro" id="IPR029061">
    <property type="entry name" value="THDP-binding"/>
</dbReference>
<feature type="domain" description="Dehydrogenase E1 component" evidence="5">
    <location>
        <begin position="29"/>
        <end position="329"/>
    </location>
</feature>
<dbReference type="EMBL" id="WMBE01000001">
    <property type="protein sequence ID" value="MDG0866145.1"/>
    <property type="molecule type" value="Genomic_DNA"/>
</dbReference>